<accession>A0A4Y9VPH4</accession>
<evidence type="ECO:0000313" key="3">
    <source>
        <dbReference type="Proteomes" id="UP000297706"/>
    </source>
</evidence>
<proteinExistence type="predicted"/>
<reference evidence="2 3" key="1">
    <citation type="submission" date="2018-02" db="EMBL/GenBank/DDBJ databases">
        <title>A novel lanthanide dependent methylotroph, Methylotenera sp. La3113.</title>
        <authorList>
            <person name="Lv H."/>
            <person name="Tani A."/>
        </authorList>
    </citation>
    <scope>NUCLEOTIDE SEQUENCE [LARGE SCALE GENOMIC DNA]</scope>
    <source>
        <strain evidence="2 3">La3113</strain>
    </source>
</reference>
<dbReference type="RefSeq" id="WP_135279000.1">
    <property type="nucleotide sequence ID" value="NZ_PQVH01000016.1"/>
</dbReference>
<dbReference type="OrthoDB" id="9804333at2"/>
<dbReference type="AlphaFoldDB" id="A0A4Y9VPH4"/>
<dbReference type="Proteomes" id="UP000297706">
    <property type="component" value="Unassembled WGS sequence"/>
</dbReference>
<dbReference type="PANTHER" id="PTHR42924">
    <property type="entry name" value="EXONUCLEASE"/>
    <property type="match status" value="1"/>
</dbReference>
<dbReference type="InterPro" id="IPR052018">
    <property type="entry name" value="PHP_domain"/>
</dbReference>
<dbReference type="InterPro" id="IPR049742">
    <property type="entry name" value="35NBP"/>
</dbReference>
<dbReference type="InterPro" id="IPR003141">
    <property type="entry name" value="Pol/His_phosphatase_N"/>
</dbReference>
<dbReference type="Gene3D" id="3.20.20.140">
    <property type="entry name" value="Metal-dependent hydrolases"/>
    <property type="match status" value="1"/>
</dbReference>
<dbReference type="SUPFAM" id="SSF89550">
    <property type="entry name" value="PHP domain-like"/>
    <property type="match status" value="1"/>
</dbReference>
<dbReference type="GO" id="GO:0035312">
    <property type="term" value="F:5'-3' DNA exonuclease activity"/>
    <property type="evidence" value="ECO:0007669"/>
    <property type="project" value="TreeGrafter"/>
</dbReference>
<dbReference type="PANTHER" id="PTHR42924:SF3">
    <property type="entry name" value="POLYMERASE_HISTIDINOL PHOSPHATASE N-TERMINAL DOMAIN-CONTAINING PROTEIN"/>
    <property type="match status" value="1"/>
</dbReference>
<comment type="caution">
    <text evidence="2">The sequence shown here is derived from an EMBL/GenBank/DDBJ whole genome shotgun (WGS) entry which is preliminary data.</text>
</comment>
<dbReference type="CDD" id="cd07438">
    <property type="entry name" value="PHP_HisPPase_AMP"/>
    <property type="match status" value="1"/>
</dbReference>
<dbReference type="EMBL" id="PQVH01000016">
    <property type="protein sequence ID" value="TFW69657.1"/>
    <property type="molecule type" value="Genomic_DNA"/>
</dbReference>
<organism evidence="2 3">
    <name type="scientific">Methylotenera oryzisoli</name>
    <dbReference type="NCBI Taxonomy" id="2080758"/>
    <lineage>
        <taxon>Bacteria</taxon>
        <taxon>Pseudomonadati</taxon>
        <taxon>Pseudomonadota</taxon>
        <taxon>Betaproteobacteria</taxon>
        <taxon>Nitrosomonadales</taxon>
        <taxon>Methylophilaceae</taxon>
        <taxon>Methylotenera</taxon>
    </lineage>
</organism>
<dbReference type="InterPro" id="IPR004013">
    <property type="entry name" value="PHP_dom"/>
</dbReference>
<dbReference type="Pfam" id="PF02811">
    <property type="entry name" value="PHP"/>
    <property type="match status" value="1"/>
</dbReference>
<dbReference type="SMART" id="SM00481">
    <property type="entry name" value="POLIIIAc"/>
    <property type="match status" value="1"/>
</dbReference>
<name>A0A4Y9VPH4_9PROT</name>
<evidence type="ECO:0000313" key="2">
    <source>
        <dbReference type="EMBL" id="TFW69657.1"/>
    </source>
</evidence>
<dbReference type="InterPro" id="IPR016195">
    <property type="entry name" value="Pol/histidinol_Pase-like"/>
</dbReference>
<protein>
    <submittedName>
        <fullName evidence="2">Phosphatase</fullName>
    </submittedName>
</protein>
<evidence type="ECO:0000259" key="1">
    <source>
        <dbReference type="SMART" id="SM00481"/>
    </source>
</evidence>
<feature type="domain" description="Polymerase/histidinol phosphatase N-terminal" evidence="1">
    <location>
        <begin position="7"/>
        <end position="72"/>
    </location>
</feature>
<sequence>MTNGLMIDLHSHSNISDGLLSPTELVAHAAQHGVSVLALTDHDDISGLPEARQAASLHGIQLIHGVEISVTWKKRTLHIVGLNVDVENEALKTGLAAVRQGRLERAKQMSAGLEKSGIHGSFEWASARAGQSILTRMHFARFLVEHQYAKDTKSVFKKYLVKGKPGFVDHQWMDLESAVSLIVNSGGEAVLAHPGRYDIRRTNMLLLLEEFRGLGGTAIEVVTGSHTGAQYVEYAKYAQLFGLKASQGSDYHGKGISFMEMGRLPALPSGCIPVWQDWPHVRLPSDPSPIEN</sequence>
<keyword evidence="3" id="KW-1185">Reference proteome</keyword>
<dbReference type="NCBIfam" id="NF041577">
    <property type="entry name" value="nside_bi_sphtase"/>
    <property type="match status" value="1"/>
</dbReference>
<dbReference type="GO" id="GO:0004534">
    <property type="term" value="F:5'-3' RNA exonuclease activity"/>
    <property type="evidence" value="ECO:0007669"/>
    <property type="project" value="TreeGrafter"/>
</dbReference>
<dbReference type="Gene3D" id="1.10.150.650">
    <property type="match status" value="1"/>
</dbReference>
<gene>
    <name evidence="2" type="ORF">C3Y98_12555</name>
</gene>